<feature type="domain" description="ABM" evidence="1">
    <location>
        <begin position="10"/>
        <end position="100"/>
    </location>
</feature>
<keyword evidence="3" id="KW-1185">Reference proteome</keyword>
<protein>
    <recommendedName>
        <fullName evidence="1">ABM domain-containing protein</fullName>
    </recommendedName>
</protein>
<dbReference type="Gene3D" id="3.30.70.100">
    <property type="match status" value="1"/>
</dbReference>
<dbReference type="AlphaFoldDB" id="A0A6A6DY46"/>
<dbReference type="PROSITE" id="PS51725">
    <property type="entry name" value="ABM"/>
    <property type="match status" value="1"/>
</dbReference>
<dbReference type="Pfam" id="PF03992">
    <property type="entry name" value="ABM"/>
    <property type="match status" value="1"/>
</dbReference>
<accession>A0A6A6DY46</accession>
<dbReference type="SUPFAM" id="SSF54909">
    <property type="entry name" value="Dimeric alpha+beta barrel"/>
    <property type="match status" value="1"/>
</dbReference>
<proteinExistence type="predicted"/>
<dbReference type="OrthoDB" id="10011777at2759"/>
<gene>
    <name evidence="2" type="ORF">K469DRAFT_752062</name>
</gene>
<dbReference type="PANTHER" id="PTHR40624:SF1">
    <property type="entry name" value="BIOSYNTHESIS MONOOXYGENASE, PUTATIVE (AFU_ORTHOLOGUE AFUA_1G12025)-RELATED"/>
    <property type="match status" value="1"/>
</dbReference>
<evidence type="ECO:0000313" key="2">
    <source>
        <dbReference type="EMBL" id="KAF2182556.1"/>
    </source>
</evidence>
<name>A0A6A6DY46_9PEZI</name>
<evidence type="ECO:0000259" key="1">
    <source>
        <dbReference type="PROSITE" id="PS51725"/>
    </source>
</evidence>
<organism evidence="2 3">
    <name type="scientific">Zopfia rhizophila CBS 207.26</name>
    <dbReference type="NCBI Taxonomy" id="1314779"/>
    <lineage>
        <taxon>Eukaryota</taxon>
        <taxon>Fungi</taxon>
        <taxon>Dikarya</taxon>
        <taxon>Ascomycota</taxon>
        <taxon>Pezizomycotina</taxon>
        <taxon>Dothideomycetes</taxon>
        <taxon>Dothideomycetes incertae sedis</taxon>
        <taxon>Zopfiaceae</taxon>
        <taxon>Zopfia</taxon>
    </lineage>
</organism>
<dbReference type="InterPro" id="IPR011008">
    <property type="entry name" value="Dimeric_a/b-barrel"/>
</dbReference>
<dbReference type="EMBL" id="ML994647">
    <property type="protein sequence ID" value="KAF2182556.1"/>
    <property type="molecule type" value="Genomic_DNA"/>
</dbReference>
<evidence type="ECO:0000313" key="3">
    <source>
        <dbReference type="Proteomes" id="UP000800200"/>
    </source>
</evidence>
<reference evidence="2" key="1">
    <citation type="journal article" date="2020" name="Stud. Mycol.">
        <title>101 Dothideomycetes genomes: a test case for predicting lifestyles and emergence of pathogens.</title>
        <authorList>
            <person name="Haridas S."/>
            <person name="Albert R."/>
            <person name="Binder M."/>
            <person name="Bloem J."/>
            <person name="Labutti K."/>
            <person name="Salamov A."/>
            <person name="Andreopoulos B."/>
            <person name="Baker S."/>
            <person name="Barry K."/>
            <person name="Bills G."/>
            <person name="Bluhm B."/>
            <person name="Cannon C."/>
            <person name="Castanera R."/>
            <person name="Culley D."/>
            <person name="Daum C."/>
            <person name="Ezra D."/>
            <person name="Gonzalez J."/>
            <person name="Henrissat B."/>
            <person name="Kuo A."/>
            <person name="Liang C."/>
            <person name="Lipzen A."/>
            <person name="Lutzoni F."/>
            <person name="Magnuson J."/>
            <person name="Mondo S."/>
            <person name="Nolan M."/>
            <person name="Ohm R."/>
            <person name="Pangilinan J."/>
            <person name="Park H.-J."/>
            <person name="Ramirez L."/>
            <person name="Alfaro M."/>
            <person name="Sun H."/>
            <person name="Tritt A."/>
            <person name="Yoshinaga Y."/>
            <person name="Zwiers L.-H."/>
            <person name="Turgeon B."/>
            <person name="Goodwin S."/>
            <person name="Spatafora J."/>
            <person name="Crous P."/>
            <person name="Grigoriev I."/>
        </authorList>
    </citation>
    <scope>NUCLEOTIDE SEQUENCE</scope>
    <source>
        <strain evidence="2">CBS 207.26</strain>
    </source>
</reference>
<dbReference type="Proteomes" id="UP000800200">
    <property type="component" value="Unassembled WGS sequence"/>
</dbReference>
<dbReference type="PANTHER" id="PTHR40624">
    <property type="entry name" value="BIOSYNTHESIS MONOOXYGENASE, PUTATIVE (AFU_ORTHOLOGUE AFUA_1G12025)-RELATED"/>
    <property type="match status" value="1"/>
</dbReference>
<sequence>MSSIDLNSTFTLIATITPAPGKKDEVQSALLSLIDFVQANEPDVLHYTLHFHDESSDFVFVEWFKDMEALDKHGKTDFMREFKERGEKEALVVKHDLRILKGVVGGFAR</sequence>
<dbReference type="InterPro" id="IPR007138">
    <property type="entry name" value="ABM_dom"/>
</dbReference>